<dbReference type="InterPro" id="IPR009057">
    <property type="entry name" value="Homeodomain-like_sf"/>
</dbReference>
<dbReference type="RefSeq" id="WP_097229754.1">
    <property type="nucleotide sequence ID" value="NZ_OCNE01000002.1"/>
</dbReference>
<reference evidence="4 5" key="1">
    <citation type="submission" date="2017-09" db="EMBL/GenBank/DDBJ databases">
        <authorList>
            <person name="Ehlers B."/>
            <person name="Leendertz F.H."/>
        </authorList>
    </citation>
    <scope>NUCLEOTIDE SEQUENCE [LARGE SCALE GENOMIC DNA]</scope>
    <source>
        <strain evidence="4 5">CGMCC 4.7095</strain>
    </source>
</reference>
<dbReference type="EMBL" id="OCNE01000002">
    <property type="protein sequence ID" value="SOD60947.1"/>
    <property type="molecule type" value="Genomic_DNA"/>
</dbReference>
<dbReference type="Proteomes" id="UP000219072">
    <property type="component" value="Unassembled WGS sequence"/>
</dbReference>
<accession>A0A286DQI6</accession>
<evidence type="ECO:0000313" key="4">
    <source>
        <dbReference type="EMBL" id="SOD60947.1"/>
    </source>
</evidence>
<dbReference type="GO" id="GO:0000976">
    <property type="term" value="F:transcription cis-regulatory region binding"/>
    <property type="evidence" value="ECO:0007669"/>
    <property type="project" value="TreeGrafter"/>
</dbReference>
<protein>
    <submittedName>
        <fullName evidence="4">Transcriptional regulator, TetR family</fullName>
    </submittedName>
</protein>
<keyword evidence="5" id="KW-1185">Reference proteome</keyword>
<dbReference type="GO" id="GO:0003700">
    <property type="term" value="F:DNA-binding transcription factor activity"/>
    <property type="evidence" value="ECO:0007669"/>
    <property type="project" value="TreeGrafter"/>
</dbReference>
<keyword evidence="1 2" id="KW-0238">DNA-binding</keyword>
<evidence type="ECO:0000313" key="5">
    <source>
        <dbReference type="Proteomes" id="UP000219072"/>
    </source>
</evidence>
<proteinExistence type="predicted"/>
<dbReference type="Pfam" id="PF00440">
    <property type="entry name" value="TetR_N"/>
    <property type="match status" value="1"/>
</dbReference>
<dbReference type="Gene3D" id="1.10.357.10">
    <property type="entry name" value="Tetracycline Repressor, domain 2"/>
    <property type="match status" value="1"/>
</dbReference>
<dbReference type="PROSITE" id="PS50977">
    <property type="entry name" value="HTH_TETR_2"/>
    <property type="match status" value="1"/>
</dbReference>
<feature type="DNA-binding region" description="H-T-H motif" evidence="2">
    <location>
        <begin position="25"/>
        <end position="44"/>
    </location>
</feature>
<feature type="domain" description="HTH tetR-type" evidence="3">
    <location>
        <begin position="2"/>
        <end position="62"/>
    </location>
</feature>
<dbReference type="OrthoDB" id="4371863at2"/>
<sequence length="174" mass="18380">MPTARESLLEAAGSAVDERPWPLVRMVEVAASAGVSRQTLYNEFGDKAGLGRALTDHRVSGFLDGFREHCARRAAGAGDPLAEAADWIVSAARADRLVRASLTGCRCGGMPPARTPPGRLVAELRERALRALAPHTAPPARAGLPDSCETAIRLAISRLIAPPERENPEASGGR</sequence>
<dbReference type="AlphaFoldDB" id="A0A286DQI6"/>
<dbReference type="InterPro" id="IPR050109">
    <property type="entry name" value="HTH-type_TetR-like_transc_reg"/>
</dbReference>
<dbReference type="PANTHER" id="PTHR30055:SF146">
    <property type="entry name" value="HTH-TYPE TRANSCRIPTIONAL DUAL REGULATOR CECR"/>
    <property type="match status" value="1"/>
</dbReference>
<evidence type="ECO:0000259" key="3">
    <source>
        <dbReference type="PROSITE" id="PS50977"/>
    </source>
</evidence>
<name>A0A286DQI6_9ACTN</name>
<dbReference type="PANTHER" id="PTHR30055">
    <property type="entry name" value="HTH-TYPE TRANSCRIPTIONAL REGULATOR RUTR"/>
    <property type="match status" value="1"/>
</dbReference>
<organism evidence="4 5">
    <name type="scientific">Streptomyces zhaozhouensis</name>
    <dbReference type="NCBI Taxonomy" id="1300267"/>
    <lineage>
        <taxon>Bacteria</taxon>
        <taxon>Bacillati</taxon>
        <taxon>Actinomycetota</taxon>
        <taxon>Actinomycetes</taxon>
        <taxon>Kitasatosporales</taxon>
        <taxon>Streptomycetaceae</taxon>
        <taxon>Streptomyces</taxon>
    </lineage>
</organism>
<gene>
    <name evidence="4" type="ORF">SAMN06297387_102362</name>
</gene>
<dbReference type="SUPFAM" id="SSF46689">
    <property type="entry name" value="Homeodomain-like"/>
    <property type="match status" value="1"/>
</dbReference>
<evidence type="ECO:0000256" key="2">
    <source>
        <dbReference type="PROSITE-ProRule" id="PRU00335"/>
    </source>
</evidence>
<evidence type="ECO:0000256" key="1">
    <source>
        <dbReference type="ARBA" id="ARBA00023125"/>
    </source>
</evidence>
<dbReference type="InterPro" id="IPR001647">
    <property type="entry name" value="HTH_TetR"/>
</dbReference>